<comment type="similarity">
    <text evidence="1">Belongs to the Gfo/Idh/MocA family.</text>
</comment>
<dbReference type="RefSeq" id="WP_068627280.1">
    <property type="nucleotide sequence ID" value="NZ_LRIE01000057.1"/>
</dbReference>
<accession>A0A163SAX2</accession>
<evidence type="ECO:0000313" key="9">
    <source>
        <dbReference type="Proteomes" id="UP000093412"/>
    </source>
</evidence>
<comment type="caution">
    <text evidence="6">The sequence shown here is derived from an EMBL/GenBank/DDBJ whole genome shotgun (WGS) entry which is preliminary data.</text>
</comment>
<feature type="domain" description="Gfo/Idh/MocA-like oxidoreductase N-terminal" evidence="4">
    <location>
        <begin position="22"/>
        <end position="140"/>
    </location>
</feature>
<protein>
    <submittedName>
        <fullName evidence="6">1,5-anhydro-D-fructose reductase</fullName>
        <ecNumber evidence="6">1.1.1.292</ecNumber>
    </submittedName>
</protein>
<name>A0A163SAX2_9CELL</name>
<dbReference type="Gene3D" id="3.40.50.720">
    <property type="entry name" value="NAD(P)-binding Rossmann-like Domain"/>
    <property type="match status" value="1"/>
</dbReference>
<evidence type="ECO:0000259" key="4">
    <source>
        <dbReference type="Pfam" id="PF01408"/>
    </source>
</evidence>
<dbReference type="Proteomes" id="UP000076447">
    <property type="component" value="Unassembled WGS sequence"/>
</dbReference>
<organism evidence="6 8">
    <name type="scientific">Oerskovia enterophila</name>
    <dbReference type="NCBI Taxonomy" id="43678"/>
    <lineage>
        <taxon>Bacteria</taxon>
        <taxon>Bacillati</taxon>
        <taxon>Actinomycetota</taxon>
        <taxon>Actinomycetes</taxon>
        <taxon>Micrococcales</taxon>
        <taxon>Cellulomonadaceae</taxon>
        <taxon>Oerskovia</taxon>
    </lineage>
</organism>
<keyword evidence="3" id="KW-0520">NAD</keyword>
<dbReference type="SUPFAM" id="SSF55347">
    <property type="entry name" value="Glyceraldehyde-3-phosphate dehydrogenase-like, C-terminal domain"/>
    <property type="match status" value="1"/>
</dbReference>
<gene>
    <name evidence="6" type="primary">afr_1</name>
    <name evidence="7" type="synonym">afr_3</name>
    <name evidence="7" type="ORF">OERS_34620</name>
    <name evidence="6" type="ORF">OJAG_10730</name>
</gene>
<dbReference type="Pfam" id="PF01408">
    <property type="entry name" value="GFO_IDH_MocA"/>
    <property type="match status" value="1"/>
</dbReference>
<evidence type="ECO:0000256" key="2">
    <source>
        <dbReference type="ARBA" id="ARBA00023002"/>
    </source>
</evidence>
<dbReference type="InterPro" id="IPR055170">
    <property type="entry name" value="GFO_IDH_MocA-like_dom"/>
</dbReference>
<dbReference type="PANTHER" id="PTHR22604">
    <property type="entry name" value="OXIDOREDUCTASES"/>
    <property type="match status" value="1"/>
</dbReference>
<dbReference type="GO" id="GO:0033712">
    <property type="term" value="F:1,5-anhydro-D-fructose reductase (1,5-anhydro-D-mannitol-forming) activity"/>
    <property type="evidence" value="ECO:0007669"/>
    <property type="project" value="UniProtKB-EC"/>
</dbReference>
<dbReference type="PANTHER" id="PTHR22604:SF105">
    <property type="entry name" value="TRANS-1,2-DIHYDROBENZENE-1,2-DIOL DEHYDROGENASE"/>
    <property type="match status" value="1"/>
</dbReference>
<dbReference type="InterPro" id="IPR036291">
    <property type="entry name" value="NAD(P)-bd_dom_sf"/>
</dbReference>
<keyword evidence="9" id="KW-1185">Reference proteome</keyword>
<dbReference type="STRING" id="43678.OJAG_10730"/>
<dbReference type="GO" id="GO:0000166">
    <property type="term" value="F:nucleotide binding"/>
    <property type="evidence" value="ECO:0007669"/>
    <property type="project" value="InterPro"/>
</dbReference>
<evidence type="ECO:0000313" key="8">
    <source>
        <dbReference type="Proteomes" id="UP000076447"/>
    </source>
</evidence>
<dbReference type="OrthoDB" id="9815825at2"/>
<dbReference type="Pfam" id="PF22725">
    <property type="entry name" value="GFO_IDH_MocA_C3"/>
    <property type="match status" value="1"/>
</dbReference>
<dbReference type="InterPro" id="IPR000683">
    <property type="entry name" value="Gfo/Idh/MocA-like_OxRdtase_N"/>
</dbReference>
<evidence type="ECO:0000313" key="6">
    <source>
        <dbReference type="EMBL" id="KZM36194.1"/>
    </source>
</evidence>
<evidence type="ECO:0000256" key="1">
    <source>
        <dbReference type="ARBA" id="ARBA00010928"/>
    </source>
</evidence>
<feature type="domain" description="GFO/IDH/MocA-like oxidoreductase" evidence="5">
    <location>
        <begin position="151"/>
        <end position="266"/>
    </location>
</feature>
<dbReference type="PATRIC" id="fig|43678.3.peg.1122"/>
<sequence>MVSHAVVNVLDAVPDPGAAPPVRWGILGAGNIAGSFADEVRTFTQGHVAAVGSRDEHRARDFAQRHAPSATVHGSYEALVADPDVDVVYVATPHSHHRDHGLLAIAAGKPVLMEKAFTRNEAEGREVLDAARAAGVFVMEAMLTRHLPHVAAIRALIAQGEIGEVRSVTANYGSNAAYDPAGRLFAPELAGGALLDIGIYPLAFATDLLGMPDDVTAVGLAAPTGVDAQSTVVLRYGDRATATLASSVLAQSATSLVIAGSGGRIEVVDRFMVPTAFSVVWADGARRDYDGYAPGAKQYEAAEVARCLAAGLTESPRMTWQDTLDLLQVMDRARAQLGVVYPGE</sequence>
<dbReference type="InterPro" id="IPR050984">
    <property type="entry name" value="Gfo/Idh/MocA_domain"/>
</dbReference>
<dbReference type="Gene3D" id="3.30.360.10">
    <property type="entry name" value="Dihydrodipicolinate Reductase, domain 2"/>
    <property type="match status" value="1"/>
</dbReference>
<dbReference type="EMBL" id="MAQA01000054">
    <property type="protein sequence ID" value="OCI29859.1"/>
    <property type="molecule type" value="Genomic_DNA"/>
</dbReference>
<reference evidence="7 9" key="2">
    <citation type="submission" date="2016-06" db="EMBL/GenBank/DDBJ databases">
        <title>Genome sequence of Oerskovia enterophila DSM 43852.</title>
        <authorList>
            <person name="Poehlein A."/>
            <person name="Jag V."/>
            <person name="Bengelsdorf F.R."/>
            <person name="Daniel R."/>
            <person name="Duerre P."/>
        </authorList>
    </citation>
    <scope>NUCLEOTIDE SEQUENCE [LARGE SCALE GENOMIC DNA]</scope>
    <source>
        <strain evidence="7 9">DSM 43852</strain>
    </source>
</reference>
<evidence type="ECO:0000256" key="3">
    <source>
        <dbReference type="ARBA" id="ARBA00023027"/>
    </source>
</evidence>
<dbReference type="SUPFAM" id="SSF51735">
    <property type="entry name" value="NAD(P)-binding Rossmann-fold domains"/>
    <property type="match status" value="1"/>
</dbReference>
<dbReference type="EC" id="1.1.1.292" evidence="6"/>
<proteinExistence type="inferred from homology"/>
<dbReference type="AlphaFoldDB" id="A0A163SAX2"/>
<evidence type="ECO:0000259" key="5">
    <source>
        <dbReference type="Pfam" id="PF22725"/>
    </source>
</evidence>
<dbReference type="EMBL" id="LRIE01000057">
    <property type="protein sequence ID" value="KZM36194.1"/>
    <property type="molecule type" value="Genomic_DNA"/>
</dbReference>
<reference evidence="6 8" key="1">
    <citation type="submission" date="2016-01" db="EMBL/GenBank/DDBJ databases">
        <title>Genome sequence of Oerskovia enterophila VJag, an agar and cellulose degrading bacterium.</title>
        <authorList>
            <person name="Poehlein A."/>
            <person name="Jag V."/>
            <person name="Bengelsdorf F."/>
            <person name="Duerre P."/>
            <person name="Daniel R."/>
        </authorList>
    </citation>
    <scope>NUCLEOTIDE SEQUENCE [LARGE SCALE GENOMIC DNA]</scope>
    <source>
        <strain evidence="6 8">VJag</strain>
    </source>
</reference>
<keyword evidence="2 6" id="KW-0560">Oxidoreductase</keyword>
<dbReference type="Proteomes" id="UP000093412">
    <property type="component" value="Unassembled WGS sequence"/>
</dbReference>
<evidence type="ECO:0000313" key="7">
    <source>
        <dbReference type="EMBL" id="OCI29859.1"/>
    </source>
</evidence>